<gene>
    <name evidence="8 10" type="primary">acpS</name>
    <name evidence="10" type="ORF">EZ242_07185</name>
</gene>
<keyword evidence="8" id="KW-0963">Cytoplasm</keyword>
<dbReference type="NCBIfam" id="TIGR00556">
    <property type="entry name" value="pantethn_trn"/>
    <property type="match status" value="1"/>
</dbReference>
<dbReference type="GO" id="GO:0006633">
    <property type="term" value="P:fatty acid biosynthetic process"/>
    <property type="evidence" value="ECO:0007669"/>
    <property type="project" value="UniProtKB-UniRule"/>
</dbReference>
<evidence type="ECO:0000313" key="10">
    <source>
        <dbReference type="EMBL" id="TFZ01166.1"/>
    </source>
</evidence>
<dbReference type="RefSeq" id="WP_135284464.1">
    <property type="nucleotide sequence ID" value="NZ_SMLL01000003.1"/>
</dbReference>
<dbReference type="GO" id="GO:0008897">
    <property type="term" value="F:holo-[acyl-carrier-protein] synthase activity"/>
    <property type="evidence" value="ECO:0007669"/>
    <property type="project" value="UniProtKB-UniRule"/>
</dbReference>
<evidence type="ECO:0000313" key="11">
    <source>
        <dbReference type="Proteomes" id="UP000297564"/>
    </source>
</evidence>
<keyword evidence="6 8" id="KW-0443">Lipid metabolism</keyword>
<keyword evidence="3 8" id="KW-0479">Metal-binding</keyword>
<dbReference type="SUPFAM" id="SSF56214">
    <property type="entry name" value="4'-phosphopantetheinyl transferase"/>
    <property type="match status" value="1"/>
</dbReference>
<accession>A0A4Z0BPC7</accession>
<dbReference type="OrthoDB" id="517356at2"/>
<evidence type="ECO:0000256" key="8">
    <source>
        <dbReference type="HAMAP-Rule" id="MF_00101"/>
    </source>
</evidence>
<keyword evidence="5 8" id="KW-0460">Magnesium</keyword>
<feature type="domain" description="4'-phosphopantetheinyl transferase" evidence="9">
    <location>
        <begin position="26"/>
        <end position="142"/>
    </location>
</feature>
<keyword evidence="2 8" id="KW-0808">Transferase</keyword>
<dbReference type="AlphaFoldDB" id="A0A4Z0BPC7"/>
<reference evidence="10 11" key="1">
    <citation type="submission" date="2019-03" db="EMBL/GenBank/DDBJ databases">
        <title>Ramlibacter rhizophilus CCTCC AB2015357, whole genome shotgun sequence.</title>
        <authorList>
            <person name="Zhang X."/>
            <person name="Feng G."/>
            <person name="Zhu H."/>
        </authorList>
    </citation>
    <scope>NUCLEOTIDE SEQUENCE [LARGE SCALE GENOMIC DNA]</scope>
    <source>
        <strain evidence="10 11">CCTCC AB2015357</strain>
    </source>
</reference>
<dbReference type="InterPro" id="IPR002582">
    <property type="entry name" value="ACPS"/>
</dbReference>
<keyword evidence="1 8" id="KW-0444">Lipid biosynthesis</keyword>
<organism evidence="10 11">
    <name type="scientific">Ramlibacter rhizophilus</name>
    <dbReference type="NCBI Taxonomy" id="1781167"/>
    <lineage>
        <taxon>Bacteria</taxon>
        <taxon>Pseudomonadati</taxon>
        <taxon>Pseudomonadota</taxon>
        <taxon>Betaproteobacteria</taxon>
        <taxon>Burkholderiales</taxon>
        <taxon>Comamonadaceae</taxon>
        <taxon>Ramlibacter</taxon>
    </lineage>
</organism>
<dbReference type="NCBIfam" id="TIGR00516">
    <property type="entry name" value="acpS"/>
    <property type="match status" value="1"/>
</dbReference>
<comment type="cofactor">
    <cofactor evidence="8">
        <name>Mg(2+)</name>
        <dbReference type="ChEBI" id="CHEBI:18420"/>
    </cofactor>
</comment>
<dbReference type="InterPro" id="IPR004568">
    <property type="entry name" value="Ppantetheine-prot_Trfase_dom"/>
</dbReference>
<evidence type="ECO:0000256" key="5">
    <source>
        <dbReference type="ARBA" id="ARBA00022842"/>
    </source>
</evidence>
<feature type="binding site" evidence="8">
    <location>
        <position position="29"/>
    </location>
    <ligand>
        <name>Mg(2+)</name>
        <dbReference type="ChEBI" id="CHEBI:18420"/>
    </ligand>
</feature>
<proteinExistence type="inferred from homology"/>
<comment type="function">
    <text evidence="8">Transfers the 4'-phosphopantetheine moiety from coenzyme A to a Ser of acyl-carrier-protein.</text>
</comment>
<evidence type="ECO:0000256" key="1">
    <source>
        <dbReference type="ARBA" id="ARBA00022516"/>
    </source>
</evidence>
<dbReference type="Proteomes" id="UP000297564">
    <property type="component" value="Unassembled WGS sequence"/>
</dbReference>
<evidence type="ECO:0000256" key="6">
    <source>
        <dbReference type="ARBA" id="ARBA00023098"/>
    </source>
</evidence>
<dbReference type="Pfam" id="PF01648">
    <property type="entry name" value="ACPS"/>
    <property type="match status" value="1"/>
</dbReference>
<dbReference type="GO" id="GO:0005737">
    <property type="term" value="C:cytoplasm"/>
    <property type="evidence" value="ECO:0007669"/>
    <property type="project" value="UniProtKB-SubCell"/>
</dbReference>
<dbReference type="HAMAP" id="MF_00101">
    <property type="entry name" value="AcpS"/>
    <property type="match status" value="1"/>
</dbReference>
<evidence type="ECO:0000256" key="3">
    <source>
        <dbReference type="ARBA" id="ARBA00022723"/>
    </source>
</evidence>
<dbReference type="EMBL" id="SMLL01000003">
    <property type="protein sequence ID" value="TFZ01166.1"/>
    <property type="molecule type" value="Genomic_DNA"/>
</dbReference>
<evidence type="ECO:0000256" key="2">
    <source>
        <dbReference type="ARBA" id="ARBA00022679"/>
    </source>
</evidence>
<evidence type="ECO:0000259" key="9">
    <source>
        <dbReference type="Pfam" id="PF01648"/>
    </source>
</evidence>
<keyword evidence="11" id="KW-1185">Reference proteome</keyword>
<dbReference type="InterPro" id="IPR008278">
    <property type="entry name" value="4-PPantetheinyl_Trfase_dom"/>
</dbReference>
<dbReference type="InterPro" id="IPR037143">
    <property type="entry name" value="4-PPantetheinyl_Trfase_dom_sf"/>
</dbReference>
<evidence type="ECO:0000256" key="7">
    <source>
        <dbReference type="ARBA" id="ARBA00023160"/>
    </source>
</evidence>
<keyword evidence="4 8" id="KW-0276">Fatty acid metabolism</keyword>
<comment type="caution">
    <text evidence="10">The sequence shown here is derived from an EMBL/GenBank/DDBJ whole genome shotgun (WGS) entry which is preliminary data.</text>
</comment>
<dbReference type="EC" id="2.7.8.7" evidence="8"/>
<comment type="catalytic activity">
    <reaction evidence="8">
        <text>apo-[ACP] + CoA = holo-[ACP] + adenosine 3',5'-bisphosphate + H(+)</text>
        <dbReference type="Rhea" id="RHEA:12068"/>
        <dbReference type="Rhea" id="RHEA-COMP:9685"/>
        <dbReference type="Rhea" id="RHEA-COMP:9690"/>
        <dbReference type="ChEBI" id="CHEBI:15378"/>
        <dbReference type="ChEBI" id="CHEBI:29999"/>
        <dbReference type="ChEBI" id="CHEBI:57287"/>
        <dbReference type="ChEBI" id="CHEBI:58343"/>
        <dbReference type="ChEBI" id="CHEBI:64479"/>
        <dbReference type="EC" id="2.7.8.7"/>
    </reaction>
</comment>
<evidence type="ECO:0000256" key="4">
    <source>
        <dbReference type="ARBA" id="ARBA00022832"/>
    </source>
</evidence>
<feature type="binding site" evidence="8">
    <location>
        <position position="79"/>
    </location>
    <ligand>
        <name>Mg(2+)</name>
        <dbReference type="ChEBI" id="CHEBI:18420"/>
    </ligand>
</feature>
<keyword evidence="7 8" id="KW-0275">Fatty acid biosynthesis</keyword>
<protein>
    <recommendedName>
        <fullName evidence="8">Holo-[acyl-carrier-protein] synthase</fullName>
        <shortName evidence="8">Holo-ACP synthase</shortName>
        <ecNumber evidence="8">2.7.8.7</ecNumber>
    </recommendedName>
    <alternativeName>
        <fullName evidence="8">4'-phosphopantetheinyl transferase AcpS</fullName>
    </alternativeName>
</protein>
<dbReference type="Gene3D" id="3.90.470.20">
    <property type="entry name" value="4'-phosphopantetheinyl transferase domain"/>
    <property type="match status" value="1"/>
</dbReference>
<comment type="subcellular location">
    <subcellularLocation>
        <location evidence="8">Cytoplasm</location>
    </subcellularLocation>
</comment>
<comment type="similarity">
    <text evidence="8">Belongs to the P-Pant transferase superfamily. AcpS family.</text>
</comment>
<name>A0A4Z0BPC7_9BURK</name>
<sequence length="153" mass="16507">MTFDISKLTDPLAGISPAEARRLVRLGLDLVHIPRIQESLERHGAAFERKLFSAAEIAYANASPAHRAARFAARFAAKEAVIKAVGLAEHGVSWREIEVVRDENGHCRLRLEGRTLALARERGTSELLLSLTHDGDYAAAVVAALSDKLGGSG</sequence>
<dbReference type="GO" id="GO:0000287">
    <property type="term" value="F:magnesium ion binding"/>
    <property type="evidence" value="ECO:0007669"/>
    <property type="project" value="UniProtKB-UniRule"/>
</dbReference>